<feature type="transmembrane region" description="Helical" evidence="2">
    <location>
        <begin position="122"/>
        <end position="143"/>
    </location>
</feature>
<proteinExistence type="predicted"/>
<dbReference type="EMBL" id="HBET01022869">
    <property type="protein sequence ID" value="CAD8571271.1"/>
    <property type="molecule type" value="Transcribed_RNA"/>
</dbReference>
<feature type="compositionally biased region" description="Low complexity" evidence="1">
    <location>
        <begin position="12"/>
        <end position="24"/>
    </location>
</feature>
<evidence type="ECO:0000256" key="1">
    <source>
        <dbReference type="SAM" id="MobiDB-lite"/>
    </source>
</evidence>
<feature type="transmembrane region" description="Helical" evidence="2">
    <location>
        <begin position="150"/>
        <end position="169"/>
    </location>
</feature>
<name>A0A7S0K7U5_CAFRO</name>
<feature type="region of interest" description="Disordered" evidence="1">
    <location>
        <begin position="195"/>
        <end position="215"/>
    </location>
</feature>
<gene>
    <name evidence="3" type="ORF">CROE0942_LOCUS15651</name>
</gene>
<sequence length="215" mass="22305">MRRTSARSKQNAAGWGASGSWPGPRRARPELLPSRERGSVRPNCGSASRDVTADRPPCAPPRGAPPARSKGARAMSPRLSAACALAWRLAALTMLVATGAVIAYTCATDGSPFRAELLTPWMVATLVDFYGIVALLAVVIIAVEEHAAAGAGWVVAVCLLGSPAAWAWALKQLISRGAGNFQWAWITPSAHAPAPLAGAARSGSDSEPPRGAFSD</sequence>
<keyword evidence="2" id="KW-0812">Transmembrane</keyword>
<feature type="transmembrane region" description="Helical" evidence="2">
    <location>
        <begin position="79"/>
        <end position="102"/>
    </location>
</feature>
<dbReference type="PANTHER" id="PTHR36318:SF3">
    <property type="entry name" value="OS06G0581300 PROTEIN"/>
    <property type="match status" value="1"/>
</dbReference>
<dbReference type="Pfam" id="PF07343">
    <property type="entry name" value="DUF1475"/>
    <property type="match status" value="1"/>
</dbReference>
<evidence type="ECO:0000256" key="2">
    <source>
        <dbReference type="SAM" id="Phobius"/>
    </source>
</evidence>
<feature type="region of interest" description="Disordered" evidence="1">
    <location>
        <begin position="1"/>
        <end position="72"/>
    </location>
</feature>
<dbReference type="InterPro" id="IPR009943">
    <property type="entry name" value="DUF1475"/>
</dbReference>
<evidence type="ECO:0000313" key="3">
    <source>
        <dbReference type="EMBL" id="CAD8571271.1"/>
    </source>
</evidence>
<reference evidence="3" key="1">
    <citation type="submission" date="2021-01" db="EMBL/GenBank/DDBJ databases">
        <authorList>
            <person name="Corre E."/>
            <person name="Pelletier E."/>
            <person name="Niang G."/>
            <person name="Scheremetjew M."/>
            <person name="Finn R."/>
            <person name="Kale V."/>
            <person name="Holt S."/>
            <person name="Cochrane G."/>
            <person name="Meng A."/>
            <person name="Brown T."/>
            <person name="Cohen L."/>
        </authorList>
    </citation>
    <scope>NUCLEOTIDE SEQUENCE</scope>
    <source>
        <strain evidence="3">E4-10</strain>
    </source>
</reference>
<keyword evidence="2" id="KW-1133">Transmembrane helix</keyword>
<dbReference type="PANTHER" id="PTHR36318">
    <property type="entry name" value="OS06G0581300 PROTEIN"/>
    <property type="match status" value="1"/>
</dbReference>
<dbReference type="AlphaFoldDB" id="A0A7S0K7U5"/>
<protein>
    <submittedName>
        <fullName evidence="3">Uncharacterized protein</fullName>
    </submittedName>
</protein>
<feature type="compositionally biased region" description="Basic and acidic residues" evidence="1">
    <location>
        <begin position="27"/>
        <end position="39"/>
    </location>
</feature>
<accession>A0A7S0K7U5</accession>
<organism evidence="3">
    <name type="scientific">Cafeteria roenbergensis</name>
    <name type="common">Marine flagellate</name>
    <dbReference type="NCBI Taxonomy" id="33653"/>
    <lineage>
        <taxon>Eukaryota</taxon>
        <taxon>Sar</taxon>
        <taxon>Stramenopiles</taxon>
        <taxon>Bigyra</taxon>
        <taxon>Opalozoa</taxon>
        <taxon>Bicosoecida</taxon>
        <taxon>Cafeteriaceae</taxon>
        <taxon>Cafeteria</taxon>
    </lineage>
</organism>
<keyword evidence="2" id="KW-0472">Membrane</keyword>